<gene>
    <name evidence="3" type="ORF">ACHAWU_003286</name>
</gene>
<evidence type="ECO:0000313" key="3">
    <source>
        <dbReference type="EMBL" id="KAL3767195.1"/>
    </source>
</evidence>
<feature type="region of interest" description="Disordered" evidence="1">
    <location>
        <begin position="280"/>
        <end position="302"/>
    </location>
</feature>
<feature type="region of interest" description="Disordered" evidence="1">
    <location>
        <begin position="158"/>
        <end position="179"/>
    </location>
</feature>
<accession>A0ABD3MTB2</accession>
<dbReference type="InterPro" id="IPR036894">
    <property type="entry name" value="YbaB-like_sf"/>
</dbReference>
<organism evidence="3 4">
    <name type="scientific">Discostella pseudostelligera</name>
    <dbReference type="NCBI Taxonomy" id="259834"/>
    <lineage>
        <taxon>Eukaryota</taxon>
        <taxon>Sar</taxon>
        <taxon>Stramenopiles</taxon>
        <taxon>Ochrophyta</taxon>
        <taxon>Bacillariophyta</taxon>
        <taxon>Coscinodiscophyceae</taxon>
        <taxon>Thalassiosirophycidae</taxon>
        <taxon>Stephanodiscales</taxon>
        <taxon>Stephanodiscaceae</taxon>
        <taxon>Discostella</taxon>
    </lineage>
</organism>
<dbReference type="Gene3D" id="3.30.1310.10">
    <property type="entry name" value="Nucleoid-associated protein YbaB-like domain"/>
    <property type="match status" value="1"/>
</dbReference>
<dbReference type="EMBL" id="JALLBG020000077">
    <property type="protein sequence ID" value="KAL3767195.1"/>
    <property type="molecule type" value="Genomic_DNA"/>
</dbReference>
<dbReference type="AlphaFoldDB" id="A0ABD3MTB2"/>
<proteinExistence type="predicted"/>
<dbReference type="Proteomes" id="UP001530293">
    <property type="component" value="Unassembled WGS sequence"/>
</dbReference>
<name>A0ABD3MTB2_9STRA</name>
<evidence type="ECO:0000256" key="2">
    <source>
        <dbReference type="SAM" id="SignalP"/>
    </source>
</evidence>
<protein>
    <submittedName>
        <fullName evidence="3">Uncharacterized protein</fullName>
    </submittedName>
</protein>
<feature type="chain" id="PRO_5044770894" evidence="2">
    <location>
        <begin position="23"/>
        <end position="351"/>
    </location>
</feature>
<feature type="signal peptide" evidence="2">
    <location>
        <begin position="1"/>
        <end position="22"/>
    </location>
</feature>
<evidence type="ECO:0000313" key="4">
    <source>
        <dbReference type="Proteomes" id="UP001530293"/>
    </source>
</evidence>
<keyword evidence="2" id="KW-0732">Signal</keyword>
<reference evidence="3 4" key="1">
    <citation type="submission" date="2024-10" db="EMBL/GenBank/DDBJ databases">
        <title>Updated reference genomes for cyclostephanoid diatoms.</title>
        <authorList>
            <person name="Roberts W.R."/>
            <person name="Alverson A.J."/>
        </authorList>
    </citation>
    <scope>NUCLEOTIDE SEQUENCE [LARGE SCALE GENOMIC DNA]</scope>
    <source>
        <strain evidence="3 4">AJA232-27</strain>
    </source>
</reference>
<keyword evidence="4" id="KW-1185">Reference proteome</keyword>
<comment type="caution">
    <text evidence="3">The sequence shown here is derived from an EMBL/GenBank/DDBJ whole genome shotgun (WGS) entry which is preliminary data.</text>
</comment>
<evidence type="ECO:0000256" key="1">
    <source>
        <dbReference type="SAM" id="MobiDB-lite"/>
    </source>
</evidence>
<sequence length="351" mass="38428">MMTMLFMSVVMVPFIEFPAVGAYPNNVLTPTPTPQHHEYYRKTLFEHHHHRLHSSYIPTKFASYTVFASPATRRGSSTSIELVRGGSIDDTITTSKNNIVSGRSNSINNHNRSTTTALFAFPQIPWFSFPNKENNNQDNYNDNTLNEFGELLVQGDQAQKRNQNKPKYQPSNNSNLTNEAESTMHRAVKMMEEHRRSQEAAERTSAIMDELASMTVVGRSKAGPTSSGGGGGGILGFGDDDAKNRGGGVKVTFNGQQRPISVNVDSKFLSSLMILSASATLPTTSSSTKSSSSSSSFTTTSSTATITSATEELNQAILDAMQDGYEKSGKLMEEKLKGLYDQLGLPKRDEK</sequence>